<evidence type="ECO:0000256" key="3">
    <source>
        <dbReference type="ARBA" id="ARBA00022475"/>
    </source>
</evidence>
<feature type="transmembrane region" description="Helical" evidence="9">
    <location>
        <begin position="176"/>
        <end position="203"/>
    </location>
</feature>
<keyword evidence="6 9" id="KW-1133">Transmembrane helix</keyword>
<evidence type="ECO:0000256" key="6">
    <source>
        <dbReference type="ARBA" id="ARBA00022989"/>
    </source>
</evidence>
<evidence type="ECO:0000256" key="4">
    <source>
        <dbReference type="ARBA" id="ARBA00022597"/>
    </source>
</evidence>
<feature type="transmembrane region" description="Helical" evidence="9">
    <location>
        <begin position="387"/>
        <end position="404"/>
    </location>
</feature>
<dbReference type="NCBIfam" id="TIGR00410">
    <property type="entry name" value="lacE"/>
    <property type="match status" value="1"/>
</dbReference>
<dbReference type="GO" id="GO:0009401">
    <property type="term" value="P:phosphoenolpyruvate-dependent sugar phosphotransferase system"/>
    <property type="evidence" value="ECO:0007669"/>
    <property type="project" value="InterPro"/>
</dbReference>
<dbReference type="InterPro" id="IPR051088">
    <property type="entry name" value="PTS_Sugar-EIIC/EIIB"/>
</dbReference>
<dbReference type="GeneID" id="77471763"/>
<evidence type="ECO:0000256" key="2">
    <source>
        <dbReference type="ARBA" id="ARBA00022448"/>
    </source>
</evidence>
<feature type="transmembrane region" description="Helical" evidence="9">
    <location>
        <begin position="102"/>
        <end position="120"/>
    </location>
</feature>
<keyword evidence="12" id="KW-1185">Reference proteome</keyword>
<accession>A0A2T3FN20</accession>
<evidence type="ECO:0000256" key="5">
    <source>
        <dbReference type="ARBA" id="ARBA00022692"/>
    </source>
</evidence>
<dbReference type="InterPro" id="IPR004501">
    <property type="entry name" value="PTS_EIIC_3"/>
</dbReference>
<dbReference type="GO" id="GO:0008982">
    <property type="term" value="F:protein-N(PI)-phosphohistidine-sugar phosphotransferase activity"/>
    <property type="evidence" value="ECO:0007669"/>
    <property type="project" value="UniProtKB-UniRule"/>
</dbReference>
<dbReference type="InterPro" id="IPR004796">
    <property type="entry name" value="PTS_IIC_cello"/>
</dbReference>
<feature type="transmembrane region" description="Helical" evidence="9">
    <location>
        <begin position="281"/>
        <end position="300"/>
    </location>
</feature>
<dbReference type="Proteomes" id="UP000241201">
    <property type="component" value="Unassembled WGS sequence"/>
</dbReference>
<dbReference type="GO" id="GO:0005886">
    <property type="term" value="C:plasma membrane"/>
    <property type="evidence" value="ECO:0007669"/>
    <property type="project" value="UniProtKB-SubCell"/>
</dbReference>
<keyword evidence="5 9" id="KW-0812">Transmembrane</keyword>
<dbReference type="Pfam" id="PF02378">
    <property type="entry name" value="PTS_EIIC"/>
    <property type="match status" value="1"/>
</dbReference>
<evidence type="ECO:0000256" key="8">
    <source>
        <dbReference type="PIRNR" id="PIRNR006351"/>
    </source>
</evidence>
<comment type="function">
    <text evidence="8">The phosphoenolpyruvate-dependent sugar phosphotransferase system (PTS), a major carbohydrate active -transport system, catalyzes the phosphorylation of incoming sugar substrates concomitant with their translocation across the cell membrane.</text>
</comment>
<comment type="subcellular location">
    <subcellularLocation>
        <location evidence="1">Cell membrane</location>
        <topology evidence="1">Multi-pass membrane protein</topology>
    </subcellularLocation>
</comment>
<keyword evidence="4 8" id="KW-0762">Sugar transport</keyword>
<comment type="caution">
    <text evidence="11">The sequence shown here is derived from an EMBL/GenBank/DDBJ whole genome shotgun (WGS) entry which is preliminary data.</text>
</comment>
<keyword evidence="3 8" id="KW-1003">Cell membrane</keyword>
<dbReference type="AlphaFoldDB" id="A0A2T3FN20"/>
<evidence type="ECO:0000256" key="9">
    <source>
        <dbReference type="SAM" id="Phobius"/>
    </source>
</evidence>
<sequence>MYSKFENFMKKYLAPLADKMDKEVHLSAVKKAMVAMTPLLIIGSFCLIPEAIPNMIGKNHVISQWILTNLDIIYIPYNVGMALMSVYVTVIIAYQLANSYKLDIPGCVTMGLVSFLMLVVEFTEDGGISKTYLGPKGLFCAMFAGFIAVELFRWCKKKNFTIKMPDTVPDFVSRSFEMIPISVIIIGFFLIVRIVCVNVLNTMPPLIFTAIFAPLVGSMDNPIAYTFLKMLQALIFFFGIHPSVLSPITSPISTQFLAENIAAVQAGHVATHFYAPGPESAFGNFTGSGVTIGCVFWCLMSKNKALKQVGRLSFIPALFGINEPILFGAPIVLNPMFFIPFVICGGIIGSLGGWAMYLGIMKCSTFTPPYVGVFLEGFLTNMDPMSIVVNAVQLILSILIWYPFVKSYEKTYGNKEEETNAISAEDAAILDDLDLDF</sequence>
<proteinExistence type="predicted"/>
<dbReference type="EMBL" id="PYLP01000022">
    <property type="protein sequence ID" value="PST36687.1"/>
    <property type="molecule type" value="Genomic_DNA"/>
</dbReference>
<keyword evidence="2 8" id="KW-0813">Transport</keyword>
<name>A0A2T3FN20_9FIRM</name>
<feature type="transmembrane region" description="Helical" evidence="9">
    <location>
        <begin position="312"/>
        <end position="332"/>
    </location>
</feature>
<dbReference type="RefSeq" id="WP_106988733.1">
    <property type="nucleotide sequence ID" value="NZ_DAWBWI010000135.1"/>
</dbReference>
<feature type="transmembrane region" description="Helical" evidence="9">
    <location>
        <begin position="338"/>
        <end position="360"/>
    </location>
</feature>
<keyword evidence="7 8" id="KW-0472">Membrane</keyword>
<dbReference type="InterPro" id="IPR003352">
    <property type="entry name" value="PTS_EIIC"/>
</dbReference>
<dbReference type="PANTHER" id="PTHR33989:SF4">
    <property type="entry name" value="PTS SYSTEM N,N'-DIACETYLCHITOBIOSE-SPECIFIC EIIC COMPONENT"/>
    <property type="match status" value="1"/>
</dbReference>
<evidence type="ECO:0000313" key="11">
    <source>
        <dbReference type="EMBL" id="PST36687.1"/>
    </source>
</evidence>
<evidence type="ECO:0000259" key="10">
    <source>
        <dbReference type="PROSITE" id="PS51105"/>
    </source>
</evidence>
<dbReference type="PANTHER" id="PTHR33989">
    <property type="match status" value="1"/>
</dbReference>
<evidence type="ECO:0000313" key="12">
    <source>
        <dbReference type="Proteomes" id="UP000241201"/>
    </source>
</evidence>
<feature type="transmembrane region" description="Helical" evidence="9">
    <location>
        <begin position="132"/>
        <end position="155"/>
    </location>
</feature>
<dbReference type="PROSITE" id="PS51105">
    <property type="entry name" value="PTS_EIIC_TYPE_3"/>
    <property type="match status" value="1"/>
</dbReference>
<reference evidence="12" key="1">
    <citation type="submission" date="2018-03" db="EMBL/GenBank/DDBJ databases">
        <title>Lachnoclostridium SNUG30370 gen.nov., sp.nov., isolated from human faeces.</title>
        <authorList>
            <person name="Seo B."/>
            <person name="Jeon K."/>
            <person name="Ko G."/>
        </authorList>
    </citation>
    <scope>NUCLEOTIDE SEQUENCE [LARGE SCALE GENOMIC DNA]</scope>
    <source>
        <strain evidence="12">SNUG30370</strain>
    </source>
</reference>
<gene>
    <name evidence="11" type="ORF">C7U55_11780</name>
</gene>
<evidence type="ECO:0000256" key="1">
    <source>
        <dbReference type="ARBA" id="ARBA00004651"/>
    </source>
</evidence>
<evidence type="ECO:0000256" key="7">
    <source>
        <dbReference type="ARBA" id="ARBA00023136"/>
    </source>
</evidence>
<dbReference type="PIRSF" id="PIRSF006351">
    <property type="entry name" value="PTS_EIIC-Cellobiose"/>
    <property type="match status" value="1"/>
</dbReference>
<dbReference type="GO" id="GO:1902815">
    <property type="term" value="P:N,N'-diacetylchitobiose import"/>
    <property type="evidence" value="ECO:0007669"/>
    <property type="project" value="TreeGrafter"/>
</dbReference>
<feature type="domain" description="PTS EIIC type-3" evidence="10">
    <location>
        <begin position="9"/>
        <end position="404"/>
    </location>
</feature>
<organism evidence="11 12">
    <name type="scientific">Faecalibacillus faecis</name>
    <dbReference type="NCBI Taxonomy" id="1982628"/>
    <lineage>
        <taxon>Bacteria</taxon>
        <taxon>Bacillati</taxon>
        <taxon>Bacillota</taxon>
        <taxon>Erysipelotrichia</taxon>
        <taxon>Erysipelotrichales</taxon>
        <taxon>Coprobacillaceae</taxon>
        <taxon>Faecalibacillus</taxon>
    </lineage>
</organism>
<protein>
    <recommendedName>
        <fullName evidence="8">Permease IIC component</fullName>
    </recommendedName>
</protein>
<feature type="transmembrane region" description="Helical" evidence="9">
    <location>
        <begin position="72"/>
        <end position="95"/>
    </location>
</feature>
<feature type="transmembrane region" description="Helical" evidence="9">
    <location>
        <begin position="32"/>
        <end position="52"/>
    </location>
</feature>